<organism evidence="3 4">
    <name type="scientific">Isoptericola hypogeus</name>
    <dbReference type="NCBI Taxonomy" id="300179"/>
    <lineage>
        <taxon>Bacteria</taxon>
        <taxon>Bacillati</taxon>
        <taxon>Actinomycetota</taxon>
        <taxon>Actinomycetes</taxon>
        <taxon>Micrococcales</taxon>
        <taxon>Promicromonosporaceae</taxon>
        <taxon>Isoptericola</taxon>
    </lineage>
</organism>
<dbReference type="SUPFAM" id="SSF55464">
    <property type="entry name" value="Origin of replication-binding domain, RBD-like"/>
    <property type="match status" value="1"/>
</dbReference>
<dbReference type="PANTHER" id="PTHR43788">
    <property type="entry name" value="DNA2/NAM7 HELICASE FAMILY MEMBER"/>
    <property type="match status" value="1"/>
</dbReference>
<feature type="compositionally biased region" description="Basic residues" evidence="1">
    <location>
        <begin position="923"/>
        <end position="937"/>
    </location>
</feature>
<dbReference type="Proteomes" id="UP001501138">
    <property type="component" value="Unassembled WGS sequence"/>
</dbReference>
<reference evidence="3 4" key="1">
    <citation type="journal article" date="2019" name="Int. J. Syst. Evol. Microbiol.">
        <title>The Global Catalogue of Microorganisms (GCM) 10K type strain sequencing project: providing services to taxonomists for standard genome sequencing and annotation.</title>
        <authorList>
            <consortium name="The Broad Institute Genomics Platform"/>
            <consortium name="The Broad Institute Genome Sequencing Center for Infectious Disease"/>
            <person name="Wu L."/>
            <person name="Ma J."/>
        </authorList>
    </citation>
    <scope>NUCLEOTIDE SEQUENCE [LARGE SCALE GENOMIC DNA]</scope>
    <source>
        <strain evidence="3 4">JCM 15589</strain>
    </source>
</reference>
<dbReference type="Gene3D" id="3.40.50.300">
    <property type="entry name" value="P-loop containing nucleotide triphosphate hydrolases"/>
    <property type="match status" value="2"/>
</dbReference>
<dbReference type="CDD" id="cd18809">
    <property type="entry name" value="SF1_C_RecD"/>
    <property type="match status" value="1"/>
</dbReference>
<feature type="domain" description="TrwC relaxase" evidence="2">
    <location>
        <begin position="58"/>
        <end position="333"/>
    </location>
</feature>
<feature type="region of interest" description="Disordered" evidence="1">
    <location>
        <begin position="922"/>
        <end position="958"/>
    </location>
</feature>
<dbReference type="Pfam" id="PF08751">
    <property type="entry name" value="TrwC"/>
    <property type="match status" value="1"/>
</dbReference>
<dbReference type="InterPro" id="IPR050534">
    <property type="entry name" value="Coronavir_polyprotein_1ab"/>
</dbReference>
<keyword evidence="4" id="KW-1185">Reference proteome</keyword>
<gene>
    <name evidence="3" type="ORF">GCM10009809_38180</name>
</gene>
<evidence type="ECO:0000259" key="2">
    <source>
        <dbReference type="Pfam" id="PF08751"/>
    </source>
</evidence>
<evidence type="ECO:0000313" key="4">
    <source>
        <dbReference type="Proteomes" id="UP001501138"/>
    </source>
</evidence>
<name>A0ABN2JU67_9MICO</name>
<dbReference type="EMBL" id="BAAAPM010000009">
    <property type="protein sequence ID" value="GAA1739129.1"/>
    <property type="molecule type" value="Genomic_DNA"/>
</dbReference>
<dbReference type="Pfam" id="PF13604">
    <property type="entry name" value="AAA_30"/>
    <property type="match status" value="1"/>
</dbReference>
<sequence length="958" mass="103251">MAIVSHGGIEKIGHGNGGMHSAARDFARYLTTDCESIRIESVNGAADAQGTAGAYAGYAAEGAATVRHLAVALGSATMRRQITPGQLEAMLSWQGVDGTGEHGVPRSNSVLALDKTFNVTKELSILAGLDETFADVLEDAMHEAVSVTVEALAAESVSRVGPAGEQELVPVTWLEAAIAMHRTSRAGDPHWHAHTVIPTRVLVKVDGEERWAGLWTTPLFRDQRRLNRIFDAALTSNPRLRRALLERRASIQAGKVVGVDERVVAEFSRRHAQIDAAVSDLAADWRASHPGQTPAAAVVAAWRERAQKQTRAAKDDTRTLATLRAEWRARAHRLGWTGAGANGYTPFRLGFQIDLHEIAHRAIDRLGAERSRWHEGDIQAKVFDELSRADLVVRDPADLRKLGMRITDLVIAEYCLPILHDPAHMDQARRARVRAWTSTEVVRQEQELRARLASRAHADAAIELPWIEAVAACSRARLGIGQLVAAARIAGAESLVVVEGAAGTGKTTMLDTAVRTIHATGSRALVLAPSATAAKVAGEETRTTASTLHRFLRAHGYVWSETEPLRRLPPEQRPIPAPDSPLWLRPGDVVIVDEAGMADQDTMRAVLTIADETPAVRIRLVGDRAQLRPVGKGGVLAMAADVVPVTDLKDVHRFRQPWWNALTLLIRDRDPRSFDHLLRAGAFVAGRDQEVTATRFAHDLVTDLLGGSDALGIVATNEQAAVTNTRVQAALVAAGRVRPDAHRAIPGRDGLTAGIGDRITTRANDGDIEVLNRQTWTVTGHGPDGALRVRGKDGQRRSLPATYVHRSTHLAYAVTGYGAQGLTVEVARVLADDASGAVAYVGATRGREANFIYLTASDAAEARQVWAEVLADDADDGITIEAFKTVRELAALGLRQPTRRGTNDPAATPATRETLASRARLLAGHRHGLPRPTPPRRPKPEPESPSLSCPEAGPGIGI</sequence>
<accession>A0ABN2JU67</accession>
<dbReference type="CDD" id="cd17933">
    <property type="entry name" value="DEXSc_RecD-like"/>
    <property type="match status" value="1"/>
</dbReference>
<dbReference type="InterPro" id="IPR014862">
    <property type="entry name" value="TrwC"/>
</dbReference>
<evidence type="ECO:0000313" key="3">
    <source>
        <dbReference type="EMBL" id="GAA1739129.1"/>
    </source>
</evidence>
<dbReference type="NCBIfam" id="NF041492">
    <property type="entry name" value="MobF"/>
    <property type="match status" value="1"/>
</dbReference>
<dbReference type="SUPFAM" id="SSF52540">
    <property type="entry name" value="P-loop containing nucleoside triphosphate hydrolases"/>
    <property type="match status" value="1"/>
</dbReference>
<protein>
    <recommendedName>
        <fullName evidence="2">TrwC relaxase domain-containing protein</fullName>
    </recommendedName>
</protein>
<comment type="caution">
    <text evidence="3">The sequence shown here is derived from an EMBL/GenBank/DDBJ whole genome shotgun (WGS) entry which is preliminary data.</text>
</comment>
<dbReference type="InterPro" id="IPR027417">
    <property type="entry name" value="P-loop_NTPase"/>
</dbReference>
<dbReference type="Gene3D" id="2.30.30.940">
    <property type="match status" value="1"/>
</dbReference>
<evidence type="ECO:0000256" key="1">
    <source>
        <dbReference type="SAM" id="MobiDB-lite"/>
    </source>
</evidence>
<proteinExistence type="predicted"/>